<dbReference type="Pfam" id="PF02737">
    <property type="entry name" value="3HCDH_N"/>
    <property type="match status" value="1"/>
</dbReference>
<comment type="subunit">
    <text evidence="3 7">Homodimer.</text>
</comment>
<comment type="subcellular location">
    <subcellularLocation>
        <location evidence="1 7">Cytoplasm</location>
    </subcellularLocation>
</comment>
<dbReference type="Proteomes" id="UP000630353">
    <property type="component" value="Unassembled WGS sequence"/>
</dbReference>
<sequence length="331" mass="35529">MRRDIRRVALLGAGVIGAGWAARLVESGIDVVVADPDPEVHRKTGAVLQNAERALRALFPEPPARRGSVDYAASVEAAVDGADFVQESAPEREDLKRALLARADAVAPADVILATSTSGLLPSRLQADCRHPGRVVVGHPFNPVYLLPLVEVCGGAATAPETVPAASAFYASIGMHPLHVRTEIDGFVADRLLEALWREALHLVNDGVATTDEIDRAICHGAGLRWAFMGTFGIYRLAGGEAGMRHFMAQFGPALKLPWTRLEAPELTEALVDRVSEQAEAQAAGRSVRDMERSRDDALVAILRALEAQGIGAGADLARWRQGREIMSKFD</sequence>
<keyword evidence="5 7" id="KW-0560">Oxidoreductase</keyword>
<dbReference type="GO" id="GO:0070403">
    <property type="term" value="F:NAD+ binding"/>
    <property type="evidence" value="ECO:0007669"/>
    <property type="project" value="InterPro"/>
</dbReference>
<dbReference type="SUPFAM" id="SSF48179">
    <property type="entry name" value="6-phosphogluconate dehydrogenase C-terminal domain-like"/>
    <property type="match status" value="1"/>
</dbReference>
<dbReference type="InterPro" id="IPR006108">
    <property type="entry name" value="3HC_DH_C"/>
</dbReference>
<evidence type="ECO:0000256" key="6">
    <source>
        <dbReference type="ARBA" id="ARBA00023027"/>
    </source>
</evidence>
<comment type="caution">
    <text evidence="10">The sequence shown here is derived from an EMBL/GenBank/DDBJ whole genome shotgun (WGS) entry which is preliminary data.</text>
</comment>
<accession>A0A918XTW8</accession>
<evidence type="ECO:0000259" key="8">
    <source>
        <dbReference type="Pfam" id="PF00725"/>
    </source>
</evidence>
<proteinExistence type="inferred from homology"/>
<dbReference type="AlphaFoldDB" id="A0A918XTW8"/>
<evidence type="ECO:0000256" key="4">
    <source>
        <dbReference type="ARBA" id="ARBA00022490"/>
    </source>
</evidence>
<comment type="catalytic activity">
    <reaction evidence="7">
        <text>carnitine + NAD(+) = 3-dehydrocarnitine + NADH + H(+)</text>
        <dbReference type="Rhea" id="RHEA:19265"/>
        <dbReference type="ChEBI" id="CHEBI:15378"/>
        <dbReference type="ChEBI" id="CHEBI:17126"/>
        <dbReference type="ChEBI" id="CHEBI:57540"/>
        <dbReference type="ChEBI" id="CHEBI:57885"/>
        <dbReference type="ChEBI" id="CHEBI:57945"/>
        <dbReference type="EC" id="1.1.1.108"/>
    </reaction>
</comment>
<dbReference type="InterPro" id="IPR013328">
    <property type="entry name" value="6PGD_dom2"/>
</dbReference>
<feature type="domain" description="3-hydroxyacyl-CoA dehydrogenase C-terminal" evidence="8">
    <location>
        <begin position="186"/>
        <end position="263"/>
    </location>
</feature>
<dbReference type="RefSeq" id="WP_189992031.1">
    <property type="nucleotide sequence ID" value="NZ_BMZS01000008.1"/>
</dbReference>
<keyword evidence="4 7" id="KW-0963">Cytoplasm</keyword>
<protein>
    <recommendedName>
        <fullName evidence="7">L-carnitine dehydrogenase</fullName>
        <shortName evidence="7">CDH</shortName>
        <shortName evidence="7">L-CDH</shortName>
        <ecNumber evidence="7">1.1.1.108</ecNumber>
    </recommendedName>
</protein>
<evidence type="ECO:0000313" key="11">
    <source>
        <dbReference type="Proteomes" id="UP000630353"/>
    </source>
</evidence>
<keyword evidence="11" id="KW-1185">Reference proteome</keyword>
<keyword evidence="6 7" id="KW-0520">NAD</keyword>
<reference evidence="10" key="1">
    <citation type="journal article" date="2014" name="Int. J. Syst. Evol. Microbiol.">
        <title>Complete genome sequence of Corynebacterium casei LMG S-19264T (=DSM 44701T), isolated from a smear-ripened cheese.</title>
        <authorList>
            <consortium name="US DOE Joint Genome Institute (JGI-PGF)"/>
            <person name="Walter F."/>
            <person name="Albersmeier A."/>
            <person name="Kalinowski J."/>
            <person name="Ruckert C."/>
        </authorList>
    </citation>
    <scope>NUCLEOTIDE SEQUENCE</scope>
    <source>
        <strain evidence="10">KCTC 42651</strain>
    </source>
</reference>
<dbReference type="SUPFAM" id="SSF51735">
    <property type="entry name" value="NAD(P)-binding Rossmann-fold domains"/>
    <property type="match status" value="1"/>
</dbReference>
<feature type="binding site" evidence="7">
    <location>
        <begin position="12"/>
        <end position="17"/>
    </location>
    <ligand>
        <name>NAD(+)</name>
        <dbReference type="ChEBI" id="CHEBI:57540"/>
    </ligand>
</feature>
<dbReference type="InterPro" id="IPR008927">
    <property type="entry name" value="6-PGluconate_DH-like_C_sf"/>
</dbReference>
<dbReference type="GO" id="GO:0009437">
    <property type="term" value="P:carnitine metabolic process"/>
    <property type="evidence" value="ECO:0007669"/>
    <property type="project" value="UniProtKB-UniRule"/>
</dbReference>
<comment type="similarity">
    <text evidence="7">Belongs to the 3-hydroxyacyl-CoA dehydrogenase family. L-carnitine dehydrogenase subfamily.</text>
</comment>
<dbReference type="GO" id="GO:0005737">
    <property type="term" value="C:cytoplasm"/>
    <property type="evidence" value="ECO:0007669"/>
    <property type="project" value="UniProtKB-SubCell"/>
</dbReference>
<dbReference type="InterPro" id="IPR036291">
    <property type="entry name" value="NAD(P)-bd_dom_sf"/>
</dbReference>
<dbReference type="GO" id="GO:0047728">
    <property type="term" value="F:carnitine 3-dehydrogenase activity"/>
    <property type="evidence" value="ECO:0007669"/>
    <property type="project" value="UniProtKB-UniRule"/>
</dbReference>
<dbReference type="EMBL" id="BMZS01000008">
    <property type="protein sequence ID" value="GHD55884.1"/>
    <property type="molecule type" value="Genomic_DNA"/>
</dbReference>
<organism evidence="10 11">
    <name type="scientific">Thalassobaculum fulvum</name>
    <dbReference type="NCBI Taxonomy" id="1633335"/>
    <lineage>
        <taxon>Bacteria</taxon>
        <taxon>Pseudomonadati</taxon>
        <taxon>Pseudomonadota</taxon>
        <taxon>Alphaproteobacteria</taxon>
        <taxon>Rhodospirillales</taxon>
        <taxon>Thalassobaculaceae</taxon>
        <taxon>Thalassobaculum</taxon>
    </lineage>
</organism>
<dbReference type="Gene3D" id="1.10.1040.10">
    <property type="entry name" value="N-(1-d-carboxylethyl)-l-norvaline Dehydrogenase, domain 2"/>
    <property type="match status" value="1"/>
</dbReference>
<evidence type="ECO:0000256" key="7">
    <source>
        <dbReference type="HAMAP-Rule" id="MF_02129"/>
    </source>
</evidence>
<gene>
    <name evidence="10" type="primary">lcdH</name>
    <name evidence="10" type="ORF">GCM10017083_35320</name>
</gene>
<evidence type="ECO:0000256" key="5">
    <source>
        <dbReference type="ARBA" id="ARBA00023002"/>
    </source>
</evidence>
<dbReference type="InterPro" id="IPR006176">
    <property type="entry name" value="3-OHacyl-CoA_DH_NAD-bd"/>
</dbReference>
<dbReference type="Pfam" id="PF00725">
    <property type="entry name" value="3HCDH"/>
    <property type="match status" value="1"/>
</dbReference>
<name>A0A918XTW8_9PROT</name>
<comment type="function">
    <text evidence="7">Catalyzes the NAD(+)-dependent oxidation of L-carnitine to 3-dehydrocarnitine.</text>
</comment>
<reference evidence="10" key="2">
    <citation type="submission" date="2020-09" db="EMBL/GenBank/DDBJ databases">
        <authorList>
            <person name="Sun Q."/>
            <person name="Kim S."/>
        </authorList>
    </citation>
    <scope>NUCLEOTIDE SEQUENCE</scope>
    <source>
        <strain evidence="10">KCTC 42651</strain>
    </source>
</reference>
<dbReference type="PANTHER" id="PTHR48075">
    <property type="entry name" value="3-HYDROXYACYL-COA DEHYDROGENASE FAMILY PROTEIN"/>
    <property type="match status" value="1"/>
</dbReference>
<evidence type="ECO:0000259" key="9">
    <source>
        <dbReference type="Pfam" id="PF02737"/>
    </source>
</evidence>
<evidence type="ECO:0000256" key="3">
    <source>
        <dbReference type="ARBA" id="ARBA00011738"/>
    </source>
</evidence>
<dbReference type="GO" id="GO:0006631">
    <property type="term" value="P:fatty acid metabolic process"/>
    <property type="evidence" value="ECO:0007669"/>
    <property type="project" value="InterPro"/>
</dbReference>
<comment type="pathway">
    <text evidence="2 7">Amine and polyamine metabolism; carnitine metabolism.</text>
</comment>
<evidence type="ECO:0000313" key="10">
    <source>
        <dbReference type="EMBL" id="GHD55884.1"/>
    </source>
</evidence>
<dbReference type="InterPro" id="IPR026578">
    <property type="entry name" value="L-carnitine_dehydrogenase"/>
</dbReference>
<dbReference type="HAMAP" id="MF_02129">
    <property type="entry name" value="L_carnitine_dehydrog"/>
    <property type="match status" value="1"/>
</dbReference>
<feature type="domain" description="3-hydroxyacyl-CoA dehydrogenase NAD binding" evidence="9">
    <location>
        <begin position="8"/>
        <end position="181"/>
    </location>
</feature>
<evidence type="ECO:0000256" key="2">
    <source>
        <dbReference type="ARBA" id="ARBA00004855"/>
    </source>
</evidence>
<evidence type="ECO:0000256" key="1">
    <source>
        <dbReference type="ARBA" id="ARBA00004496"/>
    </source>
</evidence>
<dbReference type="Gene3D" id="3.40.50.720">
    <property type="entry name" value="NAD(P)-binding Rossmann-like Domain"/>
    <property type="match status" value="1"/>
</dbReference>
<dbReference type="PANTHER" id="PTHR48075:SF5">
    <property type="entry name" value="3-HYDROXYBUTYRYL-COA DEHYDROGENASE"/>
    <property type="match status" value="1"/>
</dbReference>
<dbReference type="EC" id="1.1.1.108" evidence="7"/>